<reference evidence="14" key="1">
    <citation type="journal article" date="2020" name="Stud. Mycol.">
        <title>101 Dothideomycetes genomes: a test case for predicting lifestyles and emergence of pathogens.</title>
        <authorList>
            <person name="Haridas S."/>
            <person name="Albert R."/>
            <person name="Binder M."/>
            <person name="Bloem J."/>
            <person name="Labutti K."/>
            <person name="Salamov A."/>
            <person name="Andreopoulos B."/>
            <person name="Baker S."/>
            <person name="Barry K."/>
            <person name="Bills G."/>
            <person name="Bluhm B."/>
            <person name="Cannon C."/>
            <person name="Castanera R."/>
            <person name="Culley D."/>
            <person name="Daum C."/>
            <person name="Ezra D."/>
            <person name="Gonzalez J."/>
            <person name="Henrissat B."/>
            <person name="Kuo A."/>
            <person name="Liang C."/>
            <person name="Lipzen A."/>
            <person name="Lutzoni F."/>
            <person name="Magnuson J."/>
            <person name="Mondo S."/>
            <person name="Nolan M."/>
            <person name="Ohm R."/>
            <person name="Pangilinan J."/>
            <person name="Park H.-J."/>
            <person name="Ramirez L."/>
            <person name="Alfaro M."/>
            <person name="Sun H."/>
            <person name="Tritt A."/>
            <person name="Yoshinaga Y."/>
            <person name="Zwiers L.-H."/>
            <person name="Turgeon B."/>
            <person name="Goodwin S."/>
            <person name="Spatafora J."/>
            <person name="Crous P."/>
            <person name="Grigoriev I."/>
        </authorList>
    </citation>
    <scope>NUCLEOTIDE SEQUENCE</scope>
    <source>
        <strain evidence="14">CBS 121410</strain>
    </source>
</reference>
<dbReference type="OrthoDB" id="271604at2759"/>
<evidence type="ECO:0000256" key="9">
    <source>
        <dbReference type="ARBA" id="ARBA00047280"/>
    </source>
</evidence>
<keyword evidence="3" id="KW-0645">Protease</keyword>
<evidence type="ECO:0000256" key="1">
    <source>
        <dbReference type="ARBA" id="ARBA00004477"/>
    </source>
</evidence>
<keyword evidence="6" id="KW-0256">Endoplasmic reticulum</keyword>
<dbReference type="EC" id="3.4.26.1" evidence="10"/>
<protein>
    <recommendedName>
        <fullName evidence="10">intramembrane prenyl-peptidase Rce1</fullName>
        <ecNumber evidence="10">3.4.26.1</ecNumber>
    </recommendedName>
</protein>
<sequence>MAPVALFHRLTSFYSRSPEPAAPALPEAAAALLSVLFTVIYVAPFYASKATRPSPTFHRDTPTAIRSRIRAVTLSCIVSTLVTLYAIVQYGHVSVVETLSLLGWWPLSLPEVLRTLLLLVILFSGPLFEHLVVDGGWRDALTLRPAYYELSSWIGWRNLVAGPITEELVWRSLLIPLHLLAALTPAKVIFTTPLYFGIAHIHHFYEFRLTHPDTPALPALLRSLFQFTYTSFFGFFASFVFLRTGSVWAVIAAHSFCNTMGLPRVWGRLGVEAGVPSGSRDVGTGKKDDEGTSPAQDGRAGIGWTIAYYCLFFGGAYGFYKMLWPLTESTHALVDI</sequence>
<keyword evidence="7 12" id="KW-1133">Transmembrane helix</keyword>
<evidence type="ECO:0000313" key="15">
    <source>
        <dbReference type="Proteomes" id="UP000799776"/>
    </source>
</evidence>
<dbReference type="EMBL" id="ML978728">
    <property type="protein sequence ID" value="KAF2085840.1"/>
    <property type="molecule type" value="Genomic_DNA"/>
</dbReference>
<evidence type="ECO:0000256" key="3">
    <source>
        <dbReference type="ARBA" id="ARBA00022670"/>
    </source>
</evidence>
<dbReference type="AlphaFoldDB" id="A0A9P4HQ61"/>
<comment type="catalytic activity">
    <reaction evidence="9">
        <text>Hydrolyzes the peptide bond -P2-(S-farnesyl or geranylgeranyl)C-P1'-P2'-P3'-COOH where P1' and P2' are amino acids with aliphatic sidechains and P3' is any C-terminal residue.</text>
        <dbReference type="EC" id="3.4.26.1"/>
    </reaction>
</comment>
<dbReference type="GO" id="GO:0005789">
    <property type="term" value="C:endoplasmic reticulum membrane"/>
    <property type="evidence" value="ECO:0007669"/>
    <property type="project" value="UniProtKB-SubCell"/>
</dbReference>
<keyword evidence="4 12" id="KW-0812">Transmembrane</keyword>
<dbReference type="GO" id="GO:0004222">
    <property type="term" value="F:metalloendopeptidase activity"/>
    <property type="evidence" value="ECO:0007669"/>
    <property type="project" value="InterPro"/>
</dbReference>
<dbReference type="GO" id="GO:0071586">
    <property type="term" value="P:CAAX-box protein processing"/>
    <property type="evidence" value="ECO:0007669"/>
    <property type="project" value="InterPro"/>
</dbReference>
<keyword evidence="15" id="KW-1185">Reference proteome</keyword>
<dbReference type="Proteomes" id="UP000799776">
    <property type="component" value="Unassembled WGS sequence"/>
</dbReference>
<gene>
    <name evidence="14" type="ORF">K490DRAFT_67439</name>
</gene>
<comment type="subcellular location">
    <subcellularLocation>
        <location evidence="1">Endoplasmic reticulum membrane</location>
        <topology evidence="1">Multi-pass membrane protein</topology>
    </subcellularLocation>
</comment>
<feature type="transmembrane region" description="Helical" evidence="12">
    <location>
        <begin position="232"/>
        <end position="256"/>
    </location>
</feature>
<evidence type="ECO:0000256" key="12">
    <source>
        <dbReference type="SAM" id="Phobius"/>
    </source>
</evidence>
<dbReference type="InterPro" id="IPR003675">
    <property type="entry name" value="Rce1/LyrA-like_dom"/>
</dbReference>
<comment type="similarity">
    <text evidence="2">Belongs to the peptidase U48 family.</text>
</comment>
<evidence type="ECO:0000259" key="13">
    <source>
        <dbReference type="Pfam" id="PF02517"/>
    </source>
</evidence>
<evidence type="ECO:0000256" key="10">
    <source>
        <dbReference type="ARBA" id="ARBA00049729"/>
    </source>
</evidence>
<proteinExistence type="inferred from homology"/>
<evidence type="ECO:0000256" key="7">
    <source>
        <dbReference type="ARBA" id="ARBA00022989"/>
    </source>
</evidence>
<dbReference type="InterPro" id="IPR039731">
    <property type="entry name" value="Rce1"/>
</dbReference>
<feature type="transmembrane region" description="Helical" evidence="12">
    <location>
        <begin position="28"/>
        <end position="48"/>
    </location>
</feature>
<evidence type="ECO:0000256" key="2">
    <source>
        <dbReference type="ARBA" id="ARBA00006897"/>
    </source>
</evidence>
<name>A0A9P4HQ61_9PEZI</name>
<evidence type="ECO:0000256" key="4">
    <source>
        <dbReference type="ARBA" id="ARBA00022692"/>
    </source>
</evidence>
<keyword evidence="8 12" id="KW-0472">Membrane</keyword>
<feature type="domain" description="CAAX prenyl protease 2/Lysostaphin resistance protein A-like" evidence="13">
    <location>
        <begin position="152"/>
        <end position="260"/>
    </location>
</feature>
<evidence type="ECO:0000256" key="8">
    <source>
        <dbReference type="ARBA" id="ARBA00023136"/>
    </source>
</evidence>
<keyword evidence="5" id="KW-0378">Hydrolase</keyword>
<feature type="transmembrane region" description="Helical" evidence="12">
    <location>
        <begin position="112"/>
        <end position="133"/>
    </location>
</feature>
<evidence type="ECO:0000256" key="6">
    <source>
        <dbReference type="ARBA" id="ARBA00022824"/>
    </source>
</evidence>
<organism evidence="14 15">
    <name type="scientific">Saccharata proteae CBS 121410</name>
    <dbReference type="NCBI Taxonomy" id="1314787"/>
    <lineage>
        <taxon>Eukaryota</taxon>
        <taxon>Fungi</taxon>
        <taxon>Dikarya</taxon>
        <taxon>Ascomycota</taxon>
        <taxon>Pezizomycotina</taxon>
        <taxon>Dothideomycetes</taxon>
        <taxon>Dothideomycetes incertae sedis</taxon>
        <taxon>Botryosphaeriales</taxon>
        <taxon>Saccharataceae</taxon>
        <taxon>Saccharata</taxon>
    </lineage>
</organism>
<feature type="region of interest" description="Disordered" evidence="11">
    <location>
        <begin position="277"/>
        <end position="296"/>
    </location>
</feature>
<dbReference type="PANTHER" id="PTHR13046">
    <property type="entry name" value="PROTEASE U48 CAAX PRENYL PROTEASE RCE1"/>
    <property type="match status" value="1"/>
</dbReference>
<evidence type="ECO:0000256" key="5">
    <source>
        <dbReference type="ARBA" id="ARBA00022801"/>
    </source>
</evidence>
<dbReference type="Pfam" id="PF02517">
    <property type="entry name" value="Rce1-like"/>
    <property type="match status" value="1"/>
</dbReference>
<evidence type="ECO:0000256" key="11">
    <source>
        <dbReference type="SAM" id="MobiDB-lite"/>
    </source>
</evidence>
<comment type="caution">
    <text evidence="14">The sequence shown here is derived from an EMBL/GenBank/DDBJ whole genome shotgun (WGS) entry which is preliminary data.</text>
</comment>
<feature type="transmembrane region" description="Helical" evidence="12">
    <location>
        <begin position="69"/>
        <end position="92"/>
    </location>
</feature>
<evidence type="ECO:0000313" key="14">
    <source>
        <dbReference type="EMBL" id="KAF2085840.1"/>
    </source>
</evidence>
<feature type="transmembrane region" description="Helical" evidence="12">
    <location>
        <begin position="301"/>
        <end position="320"/>
    </location>
</feature>
<accession>A0A9P4HQ61</accession>
<dbReference type="PANTHER" id="PTHR13046:SF0">
    <property type="entry name" value="CAAX PRENYL PROTEASE 2"/>
    <property type="match status" value="1"/>
</dbReference>